<evidence type="ECO:0000256" key="6">
    <source>
        <dbReference type="SAM" id="MobiDB-lite"/>
    </source>
</evidence>
<evidence type="ECO:0000256" key="5">
    <source>
        <dbReference type="ARBA" id="ARBA00023136"/>
    </source>
</evidence>
<gene>
    <name evidence="8" type="ORF">MCUN1_000992</name>
</gene>
<feature type="transmembrane region" description="Helical" evidence="7">
    <location>
        <begin position="424"/>
        <end position="441"/>
    </location>
</feature>
<reference evidence="8" key="1">
    <citation type="submission" date="2023-03" db="EMBL/GenBank/DDBJ databases">
        <title>Mating type loci evolution in Malassezia.</title>
        <authorList>
            <person name="Coelho M.A."/>
        </authorList>
    </citation>
    <scope>NUCLEOTIDE SEQUENCE</scope>
    <source>
        <strain evidence="8">CBS 11721</strain>
    </source>
</reference>
<feature type="transmembrane region" description="Helical" evidence="7">
    <location>
        <begin position="337"/>
        <end position="360"/>
    </location>
</feature>
<feature type="transmembrane region" description="Helical" evidence="7">
    <location>
        <begin position="143"/>
        <end position="162"/>
    </location>
</feature>
<dbReference type="PANTHER" id="PTHR43791">
    <property type="entry name" value="PERMEASE-RELATED"/>
    <property type="match status" value="1"/>
</dbReference>
<feature type="transmembrane region" description="Helical" evidence="7">
    <location>
        <begin position="64"/>
        <end position="85"/>
    </location>
</feature>
<sequence>MGMSAADAKVLPLGDAYADVSGTDADPEKVVSRDTEAAPTGKPEIGVAELALEVEPDEKEQRRVLFKIDLLFLPLASLCVLFQMLDKTLLNYANLMGVKDDANLSGSEYSWLVTIFFLGYMIGTPMHAWFLQHVTLSRYVSGVMTVWGIVLMCHAACASFSAFMAVRFFLGFFEAAISPALVLLTGRFYKRNEQVVRVLVWYSMNAWAMLVGGLMSFGILSNPPTHLHMWQEMFIAIGACTIAFGVTNMFIMPSSPDTTWYLTERERAVAVYRIASNQSGIHDTRFKWYQVREASLDVRLYLFFFAFATANVVNSGINNFASEIIAEFTSDRKRNALYGMCYGSAQVIAMFMGGSLFLWLKRRDAPSIFGYVVAIAGIAMMTWIDPVYREARLAGLCMAFFFPLSFPMLYSWQSNGVSGTTKRIIFNASLQIAYCVGNAAGPQAFAERDKEGGYVPAKIDMLVMLAVSGVLIACVSITHWRWNQRRADNPPAYDEAEALRIALSDLTDKERPDYKYPY</sequence>
<feature type="transmembrane region" description="Helical" evidence="7">
    <location>
        <begin position="109"/>
        <end position="131"/>
    </location>
</feature>
<name>A0AAF0JAC0_9BASI</name>
<organism evidence="8 9">
    <name type="scientific">Malassezia cuniculi</name>
    <dbReference type="NCBI Taxonomy" id="948313"/>
    <lineage>
        <taxon>Eukaryota</taxon>
        <taxon>Fungi</taxon>
        <taxon>Dikarya</taxon>
        <taxon>Basidiomycota</taxon>
        <taxon>Ustilaginomycotina</taxon>
        <taxon>Malasseziomycetes</taxon>
        <taxon>Malasseziales</taxon>
        <taxon>Malasseziaceae</taxon>
        <taxon>Malassezia</taxon>
    </lineage>
</organism>
<dbReference type="InterPro" id="IPR011701">
    <property type="entry name" value="MFS"/>
</dbReference>
<keyword evidence="4 7" id="KW-1133">Transmembrane helix</keyword>
<keyword evidence="3 7" id="KW-0812">Transmembrane</keyword>
<feature type="compositionally biased region" description="Basic and acidic residues" evidence="6">
    <location>
        <begin position="26"/>
        <end position="36"/>
    </location>
</feature>
<evidence type="ECO:0000256" key="3">
    <source>
        <dbReference type="ARBA" id="ARBA00022692"/>
    </source>
</evidence>
<evidence type="ECO:0000313" key="8">
    <source>
        <dbReference type="EMBL" id="WFD34156.1"/>
    </source>
</evidence>
<feature type="transmembrane region" description="Helical" evidence="7">
    <location>
        <begin position="168"/>
        <end position="186"/>
    </location>
</feature>
<evidence type="ECO:0008006" key="10">
    <source>
        <dbReference type="Google" id="ProtNLM"/>
    </source>
</evidence>
<evidence type="ECO:0000256" key="1">
    <source>
        <dbReference type="ARBA" id="ARBA00004141"/>
    </source>
</evidence>
<dbReference type="Proteomes" id="UP001219933">
    <property type="component" value="Chromosome 2"/>
</dbReference>
<feature type="transmembrane region" description="Helical" evidence="7">
    <location>
        <begin position="198"/>
        <end position="221"/>
    </location>
</feature>
<keyword evidence="2" id="KW-0813">Transport</keyword>
<dbReference type="GO" id="GO:0016020">
    <property type="term" value="C:membrane"/>
    <property type="evidence" value="ECO:0007669"/>
    <property type="project" value="UniProtKB-SubCell"/>
</dbReference>
<dbReference type="SUPFAM" id="SSF103473">
    <property type="entry name" value="MFS general substrate transporter"/>
    <property type="match status" value="1"/>
</dbReference>
<feature type="transmembrane region" description="Helical" evidence="7">
    <location>
        <begin position="233"/>
        <end position="251"/>
    </location>
</feature>
<dbReference type="GO" id="GO:0022857">
    <property type="term" value="F:transmembrane transporter activity"/>
    <property type="evidence" value="ECO:0007669"/>
    <property type="project" value="InterPro"/>
</dbReference>
<dbReference type="PANTHER" id="PTHR43791:SF59">
    <property type="entry name" value="TRANSPORTER, PUTATIVE (AFU_ORTHOLOGUE AFUA_1G06550)-RELATED"/>
    <property type="match status" value="1"/>
</dbReference>
<feature type="transmembrane region" description="Helical" evidence="7">
    <location>
        <begin position="391"/>
        <end position="412"/>
    </location>
</feature>
<comment type="subcellular location">
    <subcellularLocation>
        <location evidence="1">Membrane</location>
        <topology evidence="1">Multi-pass membrane protein</topology>
    </subcellularLocation>
</comment>
<keyword evidence="5 7" id="KW-0472">Membrane</keyword>
<evidence type="ECO:0000313" key="9">
    <source>
        <dbReference type="Proteomes" id="UP001219933"/>
    </source>
</evidence>
<proteinExistence type="predicted"/>
<evidence type="ECO:0000256" key="7">
    <source>
        <dbReference type="SAM" id="Phobius"/>
    </source>
</evidence>
<dbReference type="InterPro" id="IPR036259">
    <property type="entry name" value="MFS_trans_sf"/>
</dbReference>
<feature type="region of interest" description="Disordered" evidence="6">
    <location>
        <begin position="19"/>
        <end position="40"/>
    </location>
</feature>
<evidence type="ECO:0000256" key="4">
    <source>
        <dbReference type="ARBA" id="ARBA00022989"/>
    </source>
</evidence>
<keyword evidence="9" id="KW-1185">Reference proteome</keyword>
<dbReference type="Gene3D" id="1.20.1250.20">
    <property type="entry name" value="MFS general substrate transporter like domains"/>
    <property type="match status" value="1"/>
</dbReference>
<evidence type="ECO:0000256" key="2">
    <source>
        <dbReference type="ARBA" id="ARBA00022448"/>
    </source>
</evidence>
<dbReference type="Pfam" id="PF07690">
    <property type="entry name" value="MFS_1"/>
    <property type="match status" value="1"/>
</dbReference>
<feature type="transmembrane region" description="Helical" evidence="7">
    <location>
        <begin position="461"/>
        <end position="480"/>
    </location>
</feature>
<protein>
    <recommendedName>
        <fullName evidence="10">Major facilitator superfamily (MFS) profile domain-containing protein</fullName>
    </recommendedName>
</protein>
<feature type="transmembrane region" description="Helical" evidence="7">
    <location>
        <begin position="367"/>
        <end position="385"/>
    </location>
</feature>
<feature type="transmembrane region" description="Helical" evidence="7">
    <location>
        <begin position="300"/>
        <end position="317"/>
    </location>
</feature>
<accession>A0AAF0JAC0</accession>
<dbReference type="AlphaFoldDB" id="A0AAF0JAC0"/>
<dbReference type="EMBL" id="CP119878">
    <property type="protein sequence ID" value="WFD34156.1"/>
    <property type="molecule type" value="Genomic_DNA"/>
</dbReference>